<evidence type="ECO:0000256" key="7">
    <source>
        <dbReference type="ARBA" id="ARBA00023242"/>
    </source>
</evidence>
<comment type="caution">
    <text evidence="10">The sequence shown here is derived from an EMBL/GenBank/DDBJ whole genome shotgun (WGS) entry which is preliminary data.</text>
</comment>
<comment type="subunit">
    <text evidence="3 8">Component of the Mediator complex.</text>
</comment>
<evidence type="ECO:0000256" key="5">
    <source>
        <dbReference type="ARBA" id="ARBA00023159"/>
    </source>
</evidence>
<keyword evidence="4 8" id="KW-0805">Transcription regulation</keyword>
<reference evidence="10" key="1">
    <citation type="submission" date="2023-06" db="EMBL/GenBank/DDBJ databases">
        <title>Genomic analysis of the entomopathogenic nematode Steinernema hermaphroditum.</title>
        <authorList>
            <person name="Schwarz E.M."/>
            <person name="Heppert J.K."/>
            <person name="Baniya A."/>
            <person name="Schwartz H.T."/>
            <person name="Tan C.-H."/>
            <person name="Antoshechkin I."/>
            <person name="Sternberg P.W."/>
            <person name="Goodrich-Blair H."/>
            <person name="Dillman A.R."/>
        </authorList>
    </citation>
    <scope>NUCLEOTIDE SEQUENCE</scope>
    <source>
        <strain evidence="10">PS9179</strain>
        <tissue evidence="10">Whole animal</tissue>
    </source>
</reference>
<sequence length="220" mass="24678">MMPQQNQKDPEKVNQAVHNIDKKIEEVRGTTEYLLLLLDQNDKLQWPDMFNKFSSLASGMQQVQMLMKKSAITAGIEDQGAFLRQHLVVPQKLVPEIDPQLAAMTQGRVQVWNHDTLPDYMRTKLNPEVEQDENSIVSTKSADQIVRQIATMNKHIDVMFATMNEHGKQAEERFQSKPSCIPLETAKLVHAIMNGNSLKPAERNPGSDPVGAARGPPAQS</sequence>
<keyword evidence="7 8" id="KW-0539">Nucleus</keyword>
<evidence type="ECO:0000256" key="1">
    <source>
        <dbReference type="ARBA" id="ARBA00004123"/>
    </source>
</evidence>
<evidence type="ECO:0000256" key="4">
    <source>
        <dbReference type="ARBA" id="ARBA00023015"/>
    </source>
</evidence>
<comment type="similarity">
    <text evidence="2 8">Belongs to the Mediator complex subunit 8 family.</text>
</comment>
<comment type="subcellular location">
    <subcellularLocation>
        <location evidence="1 8">Nucleus</location>
    </subcellularLocation>
</comment>
<evidence type="ECO:0000256" key="2">
    <source>
        <dbReference type="ARBA" id="ARBA00005716"/>
    </source>
</evidence>
<dbReference type="EMBL" id="JAUCMV010000004">
    <property type="protein sequence ID" value="KAK0401186.1"/>
    <property type="molecule type" value="Genomic_DNA"/>
</dbReference>
<dbReference type="Pfam" id="PF10232">
    <property type="entry name" value="Med8"/>
    <property type="match status" value="1"/>
</dbReference>
<dbReference type="GO" id="GO:0006357">
    <property type="term" value="P:regulation of transcription by RNA polymerase II"/>
    <property type="evidence" value="ECO:0007669"/>
    <property type="project" value="InterPro"/>
</dbReference>
<dbReference type="PANTHER" id="PTHR13074">
    <property type="entry name" value="MEDIATOR OF RNA POLYMERASE II TRANSCRIPTION SUBUNIT 8"/>
    <property type="match status" value="1"/>
</dbReference>
<dbReference type="GO" id="GO:0070847">
    <property type="term" value="C:core mediator complex"/>
    <property type="evidence" value="ECO:0007669"/>
    <property type="project" value="TreeGrafter"/>
</dbReference>
<name>A0AA39H9J3_9BILA</name>
<protein>
    <recommendedName>
        <fullName evidence="8">Mediator of RNA polymerase II transcription subunit 8</fullName>
    </recommendedName>
    <alternativeName>
        <fullName evidence="8">Mediator complex subunit 8</fullName>
    </alternativeName>
</protein>
<organism evidence="10 11">
    <name type="scientific">Steinernema hermaphroditum</name>
    <dbReference type="NCBI Taxonomy" id="289476"/>
    <lineage>
        <taxon>Eukaryota</taxon>
        <taxon>Metazoa</taxon>
        <taxon>Ecdysozoa</taxon>
        <taxon>Nematoda</taxon>
        <taxon>Chromadorea</taxon>
        <taxon>Rhabditida</taxon>
        <taxon>Tylenchina</taxon>
        <taxon>Panagrolaimomorpha</taxon>
        <taxon>Strongyloidoidea</taxon>
        <taxon>Steinernematidae</taxon>
        <taxon>Steinernema</taxon>
    </lineage>
</organism>
<evidence type="ECO:0000313" key="10">
    <source>
        <dbReference type="EMBL" id="KAK0401186.1"/>
    </source>
</evidence>
<evidence type="ECO:0000256" key="8">
    <source>
        <dbReference type="RuleBase" id="RU364144"/>
    </source>
</evidence>
<keyword evidence="5 8" id="KW-0010">Activator</keyword>
<dbReference type="GO" id="GO:0016592">
    <property type="term" value="C:mediator complex"/>
    <property type="evidence" value="ECO:0007669"/>
    <property type="project" value="InterPro"/>
</dbReference>
<evidence type="ECO:0000256" key="6">
    <source>
        <dbReference type="ARBA" id="ARBA00023163"/>
    </source>
</evidence>
<dbReference type="GO" id="GO:0000978">
    <property type="term" value="F:RNA polymerase II cis-regulatory region sequence-specific DNA binding"/>
    <property type="evidence" value="ECO:0007669"/>
    <property type="project" value="TreeGrafter"/>
</dbReference>
<gene>
    <name evidence="8" type="primary">MED8</name>
    <name evidence="10" type="ORF">QR680_015634</name>
</gene>
<proteinExistence type="inferred from homology"/>
<dbReference type="GO" id="GO:0003712">
    <property type="term" value="F:transcription coregulator activity"/>
    <property type="evidence" value="ECO:0007669"/>
    <property type="project" value="InterPro"/>
</dbReference>
<comment type="function">
    <text evidence="8">Component of the Mediator complex, a coactivator involved in the regulated transcription of nearly all RNA polymerase II-dependent genes. Mediator functions as a bridge to convey information from gene-specific regulatory proteins to the basal RNA polymerase II transcription machinery. Mediator is recruited to promoters by direct interactions with regulatory proteins and serves as a scaffold for the assembly of a functional preinitiation complex with RNA polymerase II and the general transcription factors.</text>
</comment>
<feature type="region of interest" description="Disordered" evidence="9">
    <location>
        <begin position="197"/>
        <end position="220"/>
    </location>
</feature>
<evidence type="ECO:0000256" key="9">
    <source>
        <dbReference type="SAM" id="MobiDB-lite"/>
    </source>
</evidence>
<dbReference type="Proteomes" id="UP001175271">
    <property type="component" value="Unassembled WGS sequence"/>
</dbReference>
<evidence type="ECO:0000313" key="11">
    <source>
        <dbReference type="Proteomes" id="UP001175271"/>
    </source>
</evidence>
<dbReference type="PANTHER" id="PTHR13074:SF9">
    <property type="entry name" value="MEDIATOR OF RNA POLYMERASE II TRANSCRIPTION SUBUNIT 8"/>
    <property type="match status" value="1"/>
</dbReference>
<evidence type="ECO:0000256" key="3">
    <source>
        <dbReference type="ARBA" id="ARBA00011837"/>
    </source>
</evidence>
<keyword evidence="6 8" id="KW-0804">Transcription</keyword>
<dbReference type="AlphaFoldDB" id="A0AA39H9J3"/>
<accession>A0AA39H9J3</accession>
<keyword evidence="11" id="KW-1185">Reference proteome</keyword>
<dbReference type="InterPro" id="IPR019364">
    <property type="entry name" value="Mediatior_Med8_fun/met"/>
</dbReference>